<accession>A0A7N0TNC1</accession>
<dbReference type="Pfam" id="PF00010">
    <property type="entry name" value="HLH"/>
    <property type="match status" value="1"/>
</dbReference>
<organism evidence="8 9">
    <name type="scientific">Kalanchoe fedtschenkoi</name>
    <name type="common">Lavender scallops</name>
    <name type="synonym">South American air plant</name>
    <dbReference type="NCBI Taxonomy" id="63787"/>
    <lineage>
        <taxon>Eukaryota</taxon>
        <taxon>Viridiplantae</taxon>
        <taxon>Streptophyta</taxon>
        <taxon>Embryophyta</taxon>
        <taxon>Tracheophyta</taxon>
        <taxon>Spermatophyta</taxon>
        <taxon>Magnoliopsida</taxon>
        <taxon>eudicotyledons</taxon>
        <taxon>Gunneridae</taxon>
        <taxon>Pentapetalae</taxon>
        <taxon>Saxifragales</taxon>
        <taxon>Crassulaceae</taxon>
        <taxon>Kalanchoe</taxon>
    </lineage>
</organism>
<sequence length="343" mass="38120">MYHCRVCFGYEVLGCGRRLNDYDQVAELTWENGQLGFQGLAPATHGAKPTWGTANETLESIVQQGSTVFHHQQPQQHSNLNHIHYPAANTNPCSSFAASSTWLESDHRHARVESLKRSSLKESNTVIMTRATEEDLVYHYGSDNKNEGHDSKGGAGRSSSTRRSRTAAVHNQSERKRRDRINQKMKTLQKLVPNASKTDKASMLDEVIKYLKQLQGQIQMMNYVRNMPPMMVPLAMQQQQQNQMSLLARTGMNLNMGLMGMGGMLNMMHMPRSVPLQSAPHPSATPSTNATFPPSFLMVPPMIPTPPISQSMNTDLFNKMAAFCAQQANSSATAIKEKTSPTS</sequence>
<keyword evidence="3" id="KW-0238">DNA-binding</keyword>
<dbReference type="InterPro" id="IPR011598">
    <property type="entry name" value="bHLH_dom"/>
</dbReference>
<dbReference type="CDD" id="cd11445">
    <property type="entry name" value="bHLH_AtPIF_like"/>
    <property type="match status" value="1"/>
</dbReference>
<dbReference type="GO" id="GO:0005634">
    <property type="term" value="C:nucleus"/>
    <property type="evidence" value="ECO:0007669"/>
    <property type="project" value="UniProtKB-SubCell"/>
</dbReference>
<dbReference type="Proteomes" id="UP000594263">
    <property type="component" value="Unplaced"/>
</dbReference>
<dbReference type="EnsemblPlants" id="Kaladp0040s0465.1.v1.1">
    <property type="protein sequence ID" value="Kaladp0040s0465.1.v1.1"/>
    <property type="gene ID" value="Kaladp0040s0465.v1.1"/>
</dbReference>
<evidence type="ECO:0000256" key="3">
    <source>
        <dbReference type="ARBA" id="ARBA00023125"/>
    </source>
</evidence>
<evidence type="ECO:0000313" key="9">
    <source>
        <dbReference type="Proteomes" id="UP000594263"/>
    </source>
</evidence>
<proteinExistence type="predicted"/>
<dbReference type="GO" id="GO:0046983">
    <property type="term" value="F:protein dimerization activity"/>
    <property type="evidence" value="ECO:0007669"/>
    <property type="project" value="InterPro"/>
</dbReference>
<feature type="domain" description="BHLH" evidence="7">
    <location>
        <begin position="165"/>
        <end position="214"/>
    </location>
</feature>
<dbReference type="OMA" id="NDATMMT"/>
<dbReference type="Gramene" id="Kaladp0040s0465.1.v1.1">
    <property type="protein sequence ID" value="Kaladp0040s0465.1.v1.1"/>
    <property type="gene ID" value="Kaladp0040s0465.v1.1"/>
</dbReference>
<protein>
    <recommendedName>
        <fullName evidence="7">BHLH domain-containing protein</fullName>
    </recommendedName>
</protein>
<keyword evidence="5" id="KW-0539">Nucleus</keyword>
<dbReference type="PANTHER" id="PTHR45855:SF12">
    <property type="entry name" value="TRANSCRIPTION FACTOR PIF7-LIKE ISOFORM X1"/>
    <property type="match status" value="1"/>
</dbReference>
<dbReference type="GO" id="GO:0003677">
    <property type="term" value="F:DNA binding"/>
    <property type="evidence" value="ECO:0007669"/>
    <property type="project" value="UniProtKB-KW"/>
</dbReference>
<dbReference type="SMART" id="SM00353">
    <property type="entry name" value="HLH"/>
    <property type="match status" value="1"/>
</dbReference>
<dbReference type="InterPro" id="IPR047265">
    <property type="entry name" value="PIF1-like_bHLH"/>
</dbReference>
<evidence type="ECO:0000256" key="1">
    <source>
        <dbReference type="ARBA" id="ARBA00004123"/>
    </source>
</evidence>
<feature type="compositionally biased region" description="Basic and acidic residues" evidence="6">
    <location>
        <begin position="172"/>
        <end position="182"/>
    </location>
</feature>
<reference evidence="8" key="1">
    <citation type="submission" date="2021-01" db="UniProtKB">
        <authorList>
            <consortium name="EnsemblPlants"/>
        </authorList>
    </citation>
    <scope>IDENTIFICATION</scope>
</reference>
<dbReference type="Gene3D" id="4.10.280.10">
    <property type="entry name" value="Helix-loop-helix DNA-binding domain"/>
    <property type="match status" value="1"/>
</dbReference>
<evidence type="ECO:0000256" key="4">
    <source>
        <dbReference type="ARBA" id="ARBA00023163"/>
    </source>
</evidence>
<feature type="compositionally biased region" description="Basic and acidic residues" evidence="6">
    <location>
        <begin position="140"/>
        <end position="152"/>
    </location>
</feature>
<feature type="region of interest" description="Disordered" evidence="6">
    <location>
        <begin position="140"/>
        <end position="182"/>
    </location>
</feature>
<dbReference type="FunFam" id="4.10.280.10:FF:000059">
    <property type="entry name" value="transcription factor UNE10 isoform X1"/>
    <property type="match status" value="1"/>
</dbReference>
<comment type="subcellular location">
    <subcellularLocation>
        <location evidence="1">Nucleus</location>
    </subcellularLocation>
</comment>
<evidence type="ECO:0000256" key="5">
    <source>
        <dbReference type="ARBA" id="ARBA00023242"/>
    </source>
</evidence>
<dbReference type="InterPro" id="IPR036638">
    <property type="entry name" value="HLH_DNA-bd_sf"/>
</dbReference>
<keyword evidence="9" id="KW-1185">Reference proteome</keyword>
<dbReference type="AlphaFoldDB" id="A0A7N0TNC1"/>
<name>A0A7N0TNC1_KALFE</name>
<evidence type="ECO:0000313" key="8">
    <source>
        <dbReference type="EnsemblPlants" id="Kaladp0040s0465.1.v1.1"/>
    </source>
</evidence>
<dbReference type="SUPFAM" id="SSF47459">
    <property type="entry name" value="HLH, helix-loop-helix DNA-binding domain"/>
    <property type="match status" value="1"/>
</dbReference>
<dbReference type="PANTHER" id="PTHR45855">
    <property type="entry name" value="TRANSCRIPTION FACTOR PIF1-RELATED"/>
    <property type="match status" value="1"/>
</dbReference>
<evidence type="ECO:0000256" key="6">
    <source>
        <dbReference type="SAM" id="MobiDB-lite"/>
    </source>
</evidence>
<dbReference type="InterPro" id="IPR031066">
    <property type="entry name" value="bHLH_ALC-like_plant"/>
</dbReference>
<evidence type="ECO:0000256" key="2">
    <source>
        <dbReference type="ARBA" id="ARBA00023015"/>
    </source>
</evidence>
<keyword evidence="4" id="KW-0804">Transcription</keyword>
<keyword evidence="2" id="KW-0805">Transcription regulation</keyword>
<dbReference type="PROSITE" id="PS50888">
    <property type="entry name" value="BHLH"/>
    <property type="match status" value="1"/>
</dbReference>
<evidence type="ECO:0000259" key="7">
    <source>
        <dbReference type="PROSITE" id="PS50888"/>
    </source>
</evidence>